<evidence type="ECO:0000256" key="5">
    <source>
        <dbReference type="ARBA" id="ARBA00022833"/>
    </source>
</evidence>
<keyword evidence="6 8" id="KW-0456">Lyase</keyword>
<comment type="cofactor">
    <cofactor evidence="8 10">
        <name>Zn(2+)</name>
        <dbReference type="ChEBI" id="CHEBI:29105"/>
    </cofactor>
    <text evidence="8 10">Binds 1 zinc ion per subunit.</text>
</comment>
<dbReference type="SUPFAM" id="SSF55620">
    <property type="entry name" value="Tetrahydrobiopterin biosynthesis enzymes-like"/>
    <property type="match status" value="1"/>
</dbReference>
<comment type="pathway">
    <text evidence="1 8">Purine metabolism; 7-cyano-7-deazaguanine biosynthesis.</text>
</comment>
<dbReference type="InterPro" id="IPR007115">
    <property type="entry name" value="6-PTP_synth/QueD"/>
</dbReference>
<feature type="binding site" evidence="10">
    <location>
        <position position="14"/>
    </location>
    <ligand>
        <name>Zn(2+)</name>
        <dbReference type="ChEBI" id="CHEBI:29105"/>
    </ligand>
</feature>
<dbReference type="PIRSF" id="PIRSF006113">
    <property type="entry name" value="PTP_synth"/>
    <property type="match status" value="1"/>
</dbReference>
<dbReference type="eggNOG" id="COG0720">
    <property type="taxonomic scope" value="Bacteria"/>
</dbReference>
<dbReference type="HOGENOM" id="CLU_111016_1_2_0"/>
<dbReference type="EMBL" id="CP001634">
    <property type="protein sequence ID" value="ACR80627.1"/>
    <property type="molecule type" value="Genomic_DNA"/>
</dbReference>
<feature type="active site" description="Charge relay system" evidence="9">
    <location>
        <position position="67"/>
    </location>
</feature>
<dbReference type="OrthoDB" id="9804698at2"/>
<evidence type="ECO:0000256" key="10">
    <source>
        <dbReference type="PIRSR" id="PIRSR006113-2"/>
    </source>
</evidence>
<dbReference type="NCBIfam" id="TIGR03367">
    <property type="entry name" value="queuosine_QueD"/>
    <property type="match status" value="1"/>
</dbReference>
<gene>
    <name evidence="11" type="ordered locus">Kole_1946</name>
</gene>
<dbReference type="GO" id="GO:0008616">
    <property type="term" value="P:tRNA queuosine(34) biosynthetic process"/>
    <property type="evidence" value="ECO:0007669"/>
    <property type="project" value="UniProtKB-KW"/>
</dbReference>
<protein>
    <recommendedName>
        <fullName evidence="3 8">6-carboxy-5,6,7,8-tetrahydropterin synthase</fullName>
        <ecNumber evidence="8">4.-.-.-</ecNumber>
    </recommendedName>
</protein>
<name>C5CGV8_KOSOT</name>
<dbReference type="STRING" id="521045.Kole_1946"/>
<reference evidence="11 12" key="1">
    <citation type="submission" date="2009-06" db="EMBL/GenBank/DDBJ databases">
        <title>Complete sequence of Thermotogales bacterium TBF 19.5.1.</title>
        <authorList>
            <consortium name="US DOE Joint Genome Institute"/>
            <person name="Lucas S."/>
            <person name="Copeland A."/>
            <person name="Lapidus A."/>
            <person name="Glavina del Rio T."/>
            <person name="Tice H."/>
            <person name="Bruce D."/>
            <person name="Goodwin L."/>
            <person name="Pitluck S."/>
            <person name="Chertkov O."/>
            <person name="Brettin T."/>
            <person name="Detter J.C."/>
            <person name="Han C."/>
            <person name="Schmutz J."/>
            <person name="Larimer F."/>
            <person name="Land M."/>
            <person name="Hauser L."/>
            <person name="Kyrpides N."/>
            <person name="Ovchinnikova G."/>
            <person name="Noll K."/>
        </authorList>
    </citation>
    <scope>NUCLEOTIDE SEQUENCE [LARGE SCALE GENOMIC DNA]</scope>
    <source>
        <strain evidence="12">ATCC BAA-1733 / DSM 21960 / TBF 19.5.1</strain>
    </source>
</reference>
<evidence type="ECO:0000313" key="12">
    <source>
        <dbReference type="Proteomes" id="UP000002382"/>
    </source>
</evidence>
<feature type="active site" description="Proton acceptor" evidence="9">
    <location>
        <position position="23"/>
    </location>
</feature>
<evidence type="ECO:0000256" key="8">
    <source>
        <dbReference type="PIRNR" id="PIRNR006113"/>
    </source>
</evidence>
<dbReference type="GO" id="GO:0070497">
    <property type="term" value="F:6-carboxytetrahydropterin synthase activity"/>
    <property type="evidence" value="ECO:0007669"/>
    <property type="project" value="UniProtKB-EC"/>
</dbReference>
<dbReference type="PANTHER" id="PTHR12589">
    <property type="entry name" value="PYRUVOYL TETRAHYDROBIOPTERIN SYNTHASE"/>
    <property type="match status" value="1"/>
</dbReference>
<dbReference type="InterPro" id="IPR038418">
    <property type="entry name" value="6-PTP_synth/QueD_sf"/>
</dbReference>
<evidence type="ECO:0000256" key="1">
    <source>
        <dbReference type="ARBA" id="ARBA00005061"/>
    </source>
</evidence>
<dbReference type="Pfam" id="PF01242">
    <property type="entry name" value="PTPS"/>
    <property type="match status" value="1"/>
</dbReference>
<dbReference type="GO" id="GO:0046872">
    <property type="term" value="F:metal ion binding"/>
    <property type="evidence" value="ECO:0007669"/>
    <property type="project" value="UniProtKB-KW"/>
</dbReference>
<comment type="similarity">
    <text evidence="2 8">Belongs to the PTPS family. QueD subfamily.</text>
</comment>
<feature type="binding site" evidence="10">
    <location>
        <position position="29"/>
    </location>
    <ligand>
        <name>Zn(2+)</name>
        <dbReference type="ChEBI" id="CHEBI:29105"/>
    </ligand>
</feature>
<keyword evidence="4 8" id="KW-0479">Metal-binding</keyword>
<dbReference type="UniPathway" id="UPA00391"/>
<evidence type="ECO:0000256" key="4">
    <source>
        <dbReference type="ARBA" id="ARBA00022723"/>
    </source>
</evidence>
<keyword evidence="8" id="KW-0671">Queuosine biosynthesis</keyword>
<evidence type="ECO:0000256" key="3">
    <source>
        <dbReference type="ARBA" id="ARBA00018141"/>
    </source>
</evidence>
<evidence type="ECO:0000256" key="6">
    <source>
        <dbReference type="ARBA" id="ARBA00023239"/>
    </source>
</evidence>
<evidence type="ECO:0000256" key="7">
    <source>
        <dbReference type="ARBA" id="ARBA00048807"/>
    </source>
</evidence>
<dbReference type="EC" id="4.-.-.-" evidence="8"/>
<accession>C5CGV8</accession>
<dbReference type="KEGG" id="kol:Kole_1946"/>
<sequence length="119" mass="14145">MFYITKEVTFDAAHNLTSYHGKCEKLHGHTYRLQVTIKGEPDEEGMVIDFAELKKVIKEKILDKLDHSYINDLIPQPTAEYIARWIFDELEPLVKTDKRKLFEIVLWETPTSFVRYRKE</sequence>
<comment type="catalytic activity">
    <reaction evidence="7 8">
        <text>7,8-dihydroneopterin 3'-triphosphate + H2O = 6-carboxy-5,6,7,8-tetrahydropterin + triphosphate + acetaldehyde + 2 H(+)</text>
        <dbReference type="Rhea" id="RHEA:27966"/>
        <dbReference type="ChEBI" id="CHEBI:15343"/>
        <dbReference type="ChEBI" id="CHEBI:15377"/>
        <dbReference type="ChEBI" id="CHEBI:15378"/>
        <dbReference type="ChEBI" id="CHEBI:18036"/>
        <dbReference type="ChEBI" id="CHEBI:58462"/>
        <dbReference type="ChEBI" id="CHEBI:61032"/>
        <dbReference type="EC" id="4.1.2.50"/>
    </reaction>
</comment>
<dbReference type="Gene3D" id="3.30.479.10">
    <property type="entry name" value="6-pyruvoyl tetrahydropterin synthase/QueD"/>
    <property type="match status" value="1"/>
</dbReference>
<dbReference type="Proteomes" id="UP000002382">
    <property type="component" value="Chromosome"/>
</dbReference>
<proteinExistence type="inferred from homology"/>
<keyword evidence="5 8" id="KW-0862">Zinc</keyword>
<dbReference type="AlphaFoldDB" id="C5CGV8"/>
<evidence type="ECO:0000313" key="11">
    <source>
        <dbReference type="EMBL" id="ACR80627.1"/>
    </source>
</evidence>
<feature type="binding site" evidence="10">
    <location>
        <position position="27"/>
    </location>
    <ligand>
        <name>Zn(2+)</name>
        <dbReference type="ChEBI" id="CHEBI:29105"/>
    </ligand>
</feature>
<evidence type="ECO:0000256" key="9">
    <source>
        <dbReference type="PIRSR" id="PIRSR006113-1"/>
    </source>
</evidence>
<feature type="active site" description="Charge relay system" evidence="9">
    <location>
        <position position="108"/>
    </location>
</feature>
<dbReference type="RefSeq" id="WP_015869270.1">
    <property type="nucleotide sequence ID" value="NC_012785.1"/>
</dbReference>
<keyword evidence="12" id="KW-1185">Reference proteome</keyword>
<reference evidence="11 12" key="2">
    <citation type="journal article" date="2011" name="J. Bacteriol.">
        <title>Genome Sequence of Kosmotoga olearia Strain TBF 19.5.1, a Thermophilic Bacterium with a Wide Growth Temperature Range, Isolated from the Troll B Oil Platform in the North Sea.</title>
        <authorList>
            <person name="Swithers K.S."/>
            <person name="Dipippo J.L."/>
            <person name="Bruce D.C."/>
            <person name="Detter C."/>
            <person name="Tapia R."/>
            <person name="Han S."/>
            <person name="Goodwin L.A."/>
            <person name="Han J."/>
            <person name="Woyke T."/>
            <person name="Pitluck S."/>
            <person name="Pennacchio L."/>
            <person name="Nolan M."/>
            <person name="Mikhailova N."/>
            <person name="Land M.L."/>
            <person name="Nesbo C.L."/>
            <person name="Gogarten J.P."/>
            <person name="Noll K.M."/>
        </authorList>
    </citation>
    <scope>NUCLEOTIDE SEQUENCE [LARGE SCALE GENOMIC DNA]</scope>
    <source>
        <strain evidence="12">ATCC BAA-1733 / DSM 21960 / TBF 19.5.1</strain>
    </source>
</reference>
<organism evidence="11 12">
    <name type="scientific">Kosmotoga olearia (strain ATCC BAA-1733 / DSM 21960 / TBF 19.5.1)</name>
    <dbReference type="NCBI Taxonomy" id="521045"/>
    <lineage>
        <taxon>Bacteria</taxon>
        <taxon>Thermotogati</taxon>
        <taxon>Thermotogota</taxon>
        <taxon>Thermotogae</taxon>
        <taxon>Kosmotogales</taxon>
        <taxon>Kosmotogaceae</taxon>
        <taxon>Kosmotoga</taxon>
    </lineage>
</organism>
<dbReference type="PANTHER" id="PTHR12589:SF7">
    <property type="entry name" value="6-PYRUVOYL TETRAHYDROBIOPTERIN SYNTHASE"/>
    <property type="match status" value="1"/>
</dbReference>
<evidence type="ECO:0000256" key="2">
    <source>
        <dbReference type="ARBA" id="ARBA00008900"/>
    </source>
</evidence>